<evidence type="ECO:0008006" key="5">
    <source>
        <dbReference type="Google" id="ProtNLM"/>
    </source>
</evidence>
<dbReference type="GO" id="GO:0005814">
    <property type="term" value="C:centriole"/>
    <property type="evidence" value="ECO:0007669"/>
    <property type="project" value="InterPro"/>
</dbReference>
<feature type="coiled-coil region" evidence="1">
    <location>
        <begin position="50"/>
        <end position="77"/>
    </location>
</feature>
<dbReference type="InterPro" id="IPR033207">
    <property type="entry name" value="CCP110"/>
</dbReference>
<dbReference type="GO" id="GO:0032053">
    <property type="term" value="P:ciliary basal body organization"/>
    <property type="evidence" value="ECO:0007669"/>
    <property type="project" value="TreeGrafter"/>
</dbReference>
<accession>A0A9D3RJC3</accession>
<proteinExistence type="predicted"/>
<comment type="caution">
    <text evidence="3">The sequence shown here is derived from an EMBL/GenBank/DDBJ whole genome shotgun (WGS) entry which is preliminary data.</text>
</comment>
<feature type="compositionally biased region" description="Basic and acidic residues" evidence="2">
    <location>
        <begin position="309"/>
        <end position="318"/>
    </location>
</feature>
<gene>
    <name evidence="3" type="ORF">ANANG_G00292870</name>
</gene>
<evidence type="ECO:0000313" key="3">
    <source>
        <dbReference type="EMBL" id="KAG5832604.1"/>
    </source>
</evidence>
<feature type="compositionally biased region" description="Polar residues" evidence="2">
    <location>
        <begin position="738"/>
        <end position="750"/>
    </location>
</feature>
<feature type="compositionally biased region" description="Basic and acidic residues" evidence="2">
    <location>
        <begin position="766"/>
        <end position="779"/>
    </location>
</feature>
<dbReference type="AlphaFoldDB" id="A0A9D3RJC3"/>
<feature type="compositionally biased region" description="Basic and acidic residues" evidence="2">
    <location>
        <begin position="692"/>
        <end position="703"/>
    </location>
</feature>
<feature type="compositionally biased region" description="Basic and acidic residues" evidence="2">
    <location>
        <begin position="434"/>
        <end position="450"/>
    </location>
</feature>
<feature type="region of interest" description="Disordered" evidence="2">
    <location>
        <begin position="692"/>
        <end position="785"/>
    </location>
</feature>
<dbReference type="PANTHER" id="PTHR13594">
    <property type="entry name" value="CENTRIOLAR COILED-COIL PROTEIN OF 110 KDA"/>
    <property type="match status" value="1"/>
</dbReference>
<feature type="region of interest" description="Disordered" evidence="2">
    <location>
        <begin position="157"/>
        <end position="345"/>
    </location>
</feature>
<feature type="region of interest" description="Disordered" evidence="2">
    <location>
        <begin position="434"/>
        <end position="463"/>
    </location>
</feature>
<dbReference type="EMBL" id="JAFIRN010000017">
    <property type="protein sequence ID" value="KAG5832604.1"/>
    <property type="molecule type" value="Genomic_DNA"/>
</dbReference>
<feature type="region of interest" description="Disordered" evidence="2">
    <location>
        <begin position="90"/>
        <end position="126"/>
    </location>
</feature>
<dbReference type="Proteomes" id="UP001044222">
    <property type="component" value="Chromosome 17"/>
</dbReference>
<protein>
    <recommendedName>
        <fullName evidence="5">Centriolar coiled-coil protein 110</fullName>
    </recommendedName>
</protein>
<name>A0A9D3RJC3_ANGAN</name>
<feature type="compositionally biased region" description="Gly residues" evidence="2">
    <location>
        <begin position="281"/>
        <end position="293"/>
    </location>
</feature>
<keyword evidence="4" id="KW-1185">Reference proteome</keyword>
<organism evidence="3 4">
    <name type="scientific">Anguilla anguilla</name>
    <name type="common">European freshwater eel</name>
    <name type="synonym">Muraena anguilla</name>
    <dbReference type="NCBI Taxonomy" id="7936"/>
    <lineage>
        <taxon>Eukaryota</taxon>
        <taxon>Metazoa</taxon>
        <taxon>Chordata</taxon>
        <taxon>Craniata</taxon>
        <taxon>Vertebrata</taxon>
        <taxon>Euteleostomi</taxon>
        <taxon>Actinopterygii</taxon>
        <taxon>Neopterygii</taxon>
        <taxon>Teleostei</taxon>
        <taxon>Anguilliformes</taxon>
        <taxon>Anguillidae</taxon>
        <taxon>Anguilla</taxon>
    </lineage>
</organism>
<dbReference type="PANTHER" id="PTHR13594:SF3">
    <property type="entry name" value="CENTRIOLAR COILED-COIL PROTEIN OF 110 KDA-LIKE ISOFORM X3"/>
    <property type="match status" value="1"/>
</dbReference>
<dbReference type="PROSITE" id="PS50096">
    <property type="entry name" value="IQ"/>
    <property type="match status" value="1"/>
</dbReference>
<evidence type="ECO:0000256" key="1">
    <source>
        <dbReference type="SAM" id="Coils"/>
    </source>
</evidence>
<sequence>MESYEEFCFSSLARLQTQGKRKSSCEASGQQRALSLIQFHGRALLSPVLSDEQRREMVRYRQRAMQLDAERQSLRKERLLTQVQNILDGVQVRQVPEEEEQPQTPPTHGSPKPEFPNGFTLPPRCGRGVDVAPCGTNGGVAQEKLTPSTPTDVLRESLFDKENESGGGQPSPAPDHAHAHPGLDPSAFPNPLSGLVGPYAQLPSPEPSISPRPHRRRPRPVPPATSSSPSPCTRRSRRGARWQDGGSRGPPRPQMRGPRQTTHRSPTHCCPLEPAARGSHSGAGAGGEAGGPAGFRRRSQTLDSQPHPAVDRSQERVPRFMGGVPWRPPCRRSPAPLGQSCDLESPVPALLRPQVAPARSPSPAHSPSLVKRSLGAEPRLTLDLLTTPPEQPANQTGEAQWEVHALEDMRRRLEEEHALQLSLLIAEQEKEQRHLQQELEERERRLRDQGATRASAGDLGPDWEAQRDGCPALNMAGPALSPAGPALNLAGSAPSPAGPVLSPACPALNLTGPAHSPAGPALNLTGPTLSPAERSPGPVRNMAGFTSALSPGAPPPAAQPPVYLWGPSWGVSKARGRQSLVLTPELQGALCRLSALARGFLTRRLLQTEKVKHLRQTVQDTQEFIRSFRSEAPLRRGGSVSAQDLSLQERVRAQLRAALFDVHDIFFEMPLQERLGLLLQDRELRMERKLREMEKAKSPRDRVTLSAATQKSLDRKKQRVVGSPGHAKRVQQKPKSPPTNRVLQPSQGQNAPVPGQLLRQGSLYRKTPEERVKHSDTLRKQHSLG</sequence>
<keyword evidence="1" id="KW-0175">Coiled coil</keyword>
<dbReference type="Pfam" id="PF16025">
    <property type="entry name" value="CaM_bind"/>
    <property type="match status" value="1"/>
</dbReference>
<dbReference type="GO" id="GO:1903723">
    <property type="term" value="P:negative regulation of centriole elongation"/>
    <property type="evidence" value="ECO:0007669"/>
    <property type="project" value="TreeGrafter"/>
</dbReference>
<evidence type="ECO:0000313" key="4">
    <source>
        <dbReference type="Proteomes" id="UP001044222"/>
    </source>
</evidence>
<reference evidence="3" key="1">
    <citation type="submission" date="2021-01" db="EMBL/GenBank/DDBJ databases">
        <title>A chromosome-scale assembly of European eel, Anguilla anguilla.</title>
        <authorList>
            <person name="Henkel C."/>
            <person name="Jong-Raadsen S.A."/>
            <person name="Dufour S."/>
            <person name="Weltzien F.-A."/>
            <person name="Palstra A.P."/>
            <person name="Pelster B."/>
            <person name="Spaink H.P."/>
            <person name="Van Den Thillart G.E."/>
            <person name="Jansen H."/>
            <person name="Zahm M."/>
            <person name="Klopp C."/>
            <person name="Cedric C."/>
            <person name="Louis A."/>
            <person name="Berthelot C."/>
            <person name="Parey E."/>
            <person name="Roest Crollius H."/>
            <person name="Montfort J."/>
            <person name="Robinson-Rechavi M."/>
            <person name="Bucao C."/>
            <person name="Bouchez O."/>
            <person name="Gislard M."/>
            <person name="Lluch J."/>
            <person name="Milhes M."/>
            <person name="Lampietro C."/>
            <person name="Lopez Roques C."/>
            <person name="Donnadieu C."/>
            <person name="Braasch I."/>
            <person name="Desvignes T."/>
            <person name="Postlethwait J."/>
            <person name="Bobe J."/>
            <person name="Guiguen Y."/>
            <person name="Dirks R."/>
        </authorList>
    </citation>
    <scope>NUCLEOTIDE SEQUENCE</scope>
    <source>
        <strain evidence="3">Tag_6206</strain>
        <tissue evidence="3">Liver</tissue>
    </source>
</reference>
<feature type="compositionally biased region" description="Low complexity" evidence="2">
    <location>
        <begin position="224"/>
        <end position="233"/>
    </location>
</feature>
<dbReference type="GO" id="GO:0032465">
    <property type="term" value="P:regulation of cytokinesis"/>
    <property type="evidence" value="ECO:0007669"/>
    <property type="project" value="InterPro"/>
</dbReference>
<dbReference type="GO" id="GO:0007099">
    <property type="term" value="P:centriole replication"/>
    <property type="evidence" value="ECO:0007669"/>
    <property type="project" value="InterPro"/>
</dbReference>
<evidence type="ECO:0000256" key="2">
    <source>
        <dbReference type="SAM" id="MobiDB-lite"/>
    </source>
</evidence>